<sequence length="66" mass="7706">MDNSYVPPCQQPVSSVSQSVDDIVKKLYIPLKRQLNHVFTKHHINIALSMEIQQKLEHQFKDLFSL</sequence>
<evidence type="ECO:0000313" key="2">
    <source>
        <dbReference type="EMBL" id="CAF4911917.1"/>
    </source>
</evidence>
<comment type="caution">
    <text evidence="1">The sequence shown here is derived from an EMBL/GenBank/DDBJ whole genome shotgun (WGS) entry which is preliminary data.</text>
</comment>
<proteinExistence type="predicted"/>
<name>A0A817ZJS0_9BILA</name>
<protein>
    <submittedName>
        <fullName evidence="1">Uncharacterized protein</fullName>
    </submittedName>
</protein>
<dbReference type="EMBL" id="CAJOBS010006352">
    <property type="protein sequence ID" value="CAF4911917.1"/>
    <property type="molecule type" value="Genomic_DNA"/>
</dbReference>
<evidence type="ECO:0000313" key="1">
    <source>
        <dbReference type="EMBL" id="CAF3392422.1"/>
    </source>
</evidence>
<dbReference type="EMBL" id="CAJNYV010000882">
    <property type="protein sequence ID" value="CAF3392422.1"/>
    <property type="molecule type" value="Genomic_DNA"/>
</dbReference>
<dbReference type="Proteomes" id="UP000663865">
    <property type="component" value="Unassembled WGS sequence"/>
</dbReference>
<evidence type="ECO:0000313" key="3">
    <source>
        <dbReference type="Proteomes" id="UP000663865"/>
    </source>
</evidence>
<organism evidence="1 3">
    <name type="scientific">Rotaria socialis</name>
    <dbReference type="NCBI Taxonomy" id="392032"/>
    <lineage>
        <taxon>Eukaryota</taxon>
        <taxon>Metazoa</taxon>
        <taxon>Spiralia</taxon>
        <taxon>Gnathifera</taxon>
        <taxon>Rotifera</taxon>
        <taxon>Eurotatoria</taxon>
        <taxon>Bdelloidea</taxon>
        <taxon>Philodinida</taxon>
        <taxon>Philodinidae</taxon>
        <taxon>Rotaria</taxon>
    </lineage>
</organism>
<gene>
    <name evidence="1" type="ORF">KIK155_LOCUS7336</name>
    <name evidence="2" type="ORF">TOA249_LOCUS31455</name>
</gene>
<accession>A0A817ZJS0</accession>
<dbReference type="AlphaFoldDB" id="A0A817ZJS0"/>
<dbReference type="Proteomes" id="UP000663838">
    <property type="component" value="Unassembled WGS sequence"/>
</dbReference>
<reference evidence="1" key="1">
    <citation type="submission" date="2021-02" db="EMBL/GenBank/DDBJ databases">
        <authorList>
            <person name="Nowell W R."/>
        </authorList>
    </citation>
    <scope>NUCLEOTIDE SEQUENCE</scope>
</reference>